<keyword evidence="1" id="KW-0732">Signal</keyword>
<sequence>MGRQCWWGFSIIVTTFPSYGEHPEGDGCVDVLHGYLLRGAYARLVRQLRGCAVLGAASTAAVQQSNGQC</sequence>
<feature type="signal peptide" evidence="1">
    <location>
        <begin position="1"/>
        <end position="20"/>
    </location>
</feature>
<dbReference type="EMBL" id="GGFL01013056">
    <property type="protein sequence ID" value="MBW77234.1"/>
    <property type="molecule type" value="Transcribed_RNA"/>
</dbReference>
<organism evidence="2">
    <name type="scientific">Anopheles darlingi</name>
    <name type="common">Mosquito</name>
    <dbReference type="NCBI Taxonomy" id="43151"/>
    <lineage>
        <taxon>Eukaryota</taxon>
        <taxon>Metazoa</taxon>
        <taxon>Ecdysozoa</taxon>
        <taxon>Arthropoda</taxon>
        <taxon>Hexapoda</taxon>
        <taxon>Insecta</taxon>
        <taxon>Pterygota</taxon>
        <taxon>Neoptera</taxon>
        <taxon>Endopterygota</taxon>
        <taxon>Diptera</taxon>
        <taxon>Nematocera</taxon>
        <taxon>Culicoidea</taxon>
        <taxon>Culicidae</taxon>
        <taxon>Anophelinae</taxon>
        <taxon>Anopheles</taxon>
    </lineage>
</organism>
<reference evidence="2" key="1">
    <citation type="submission" date="2018-01" db="EMBL/GenBank/DDBJ databases">
        <title>An insight into the sialome of Amazonian anophelines.</title>
        <authorList>
            <person name="Ribeiro J.M."/>
            <person name="Scarpassa V."/>
            <person name="Calvo E."/>
        </authorList>
    </citation>
    <scope>NUCLEOTIDE SEQUENCE</scope>
</reference>
<dbReference type="AlphaFoldDB" id="A0A2M4DI39"/>
<name>A0A2M4DI39_ANODA</name>
<accession>A0A2M4DI39</accession>
<protein>
    <submittedName>
        <fullName evidence="2">Putative secreted protein</fullName>
    </submittedName>
</protein>
<proteinExistence type="predicted"/>
<evidence type="ECO:0000313" key="2">
    <source>
        <dbReference type="EMBL" id="MBW77234.1"/>
    </source>
</evidence>
<feature type="chain" id="PRO_5014973452" evidence="1">
    <location>
        <begin position="21"/>
        <end position="69"/>
    </location>
</feature>
<evidence type="ECO:0000256" key="1">
    <source>
        <dbReference type="SAM" id="SignalP"/>
    </source>
</evidence>